<sequence length="150" mass="15752">MGAWGPGPFDNDDAMDLLLDYEGQGVGVLLDVLQEPNDAEGDGFIDAPLGGQLIALGEIVAACHGRPFTAGPSDYAMGGDPARLQAQMKAHAEAVKAEPRLLEGARAAVNGLLANPKVSELAALWQEGEQLEGFARTISDLETRLRKVAT</sequence>
<evidence type="ECO:0000313" key="2">
    <source>
        <dbReference type="Proteomes" id="UP000474757"/>
    </source>
</evidence>
<dbReference type="RefSeq" id="WP_163893962.1">
    <property type="nucleotide sequence ID" value="NZ_JAAFYS010000003.1"/>
</dbReference>
<proteinExistence type="predicted"/>
<protein>
    <submittedName>
        <fullName evidence="1">DUF4259 domain-containing protein</fullName>
    </submittedName>
</protein>
<reference evidence="1 2" key="1">
    <citation type="submission" date="2020-02" db="EMBL/GenBank/DDBJ databases">
        <title>Pseudoroseicyclus tamarix, sp. nov., isolated from offshore sediment of a Tamarix chinensis forest.</title>
        <authorList>
            <person name="Gai Y."/>
        </authorList>
    </citation>
    <scope>NUCLEOTIDE SEQUENCE [LARGE SCALE GENOMIC DNA]</scope>
    <source>
        <strain evidence="1 2">CLL3-39</strain>
    </source>
</reference>
<dbReference type="EMBL" id="JAAGAB010000003">
    <property type="protein sequence ID" value="NDV01678.1"/>
    <property type="molecule type" value="Genomic_DNA"/>
</dbReference>
<dbReference type="Pfam" id="PF14078">
    <property type="entry name" value="DUF4259"/>
    <property type="match status" value="1"/>
</dbReference>
<accession>A0A6B2JTR7</accession>
<evidence type="ECO:0000313" key="1">
    <source>
        <dbReference type="EMBL" id="NDV01678.1"/>
    </source>
</evidence>
<organism evidence="1 2">
    <name type="scientific">Pseudoroseicyclus tamaricis</name>
    <dbReference type="NCBI Taxonomy" id="2705421"/>
    <lineage>
        <taxon>Bacteria</taxon>
        <taxon>Pseudomonadati</taxon>
        <taxon>Pseudomonadota</taxon>
        <taxon>Alphaproteobacteria</taxon>
        <taxon>Rhodobacterales</taxon>
        <taxon>Paracoccaceae</taxon>
        <taxon>Pseudoroseicyclus</taxon>
    </lineage>
</organism>
<dbReference type="InterPro" id="IPR025355">
    <property type="entry name" value="DUF4259"/>
</dbReference>
<keyword evidence="2" id="KW-1185">Reference proteome</keyword>
<dbReference type="AlphaFoldDB" id="A0A6B2JTR7"/>
<dbReference type="Proteomes" id="UP000474757">
    <property type="component" value="Unassembled WGS sequence"/>
</dbReference>
<comment type="caution">
    <text evidence="1">The sequence shown here is derived from an EMBL/GenBank/DDBJ whole genome shotgun (WGS) entry which is preliminary data.</text>
</comment>
<name>A0A6B2JTR7_9RHOB</name>
<gene>
    <name evidence="1" type="ORF">GZA08_11960</name>
</gene>